<name>A0A1I7WHQ9_HETBA</name>
<organism evidence="2 3">
    <name type="scientific">Heterorhabditis bacteriophora</name>
    <name type="common">Entomopathogenic nematode worm</name>
    <dbReference type="NCBI Taxonomy" id="37862"/>
    <lineage>
        <taxon>Eukaryota</taxon>
        <taxon>Metazoa</taxon>
        <taxon>Ecdysozoa</taxon>
        <taxon>Nematoda</taxon>
        <taxon>Chromadorea</taxon>
        <taxon>Rhabditida</taxon>
        <taxon>Rhabditina</taxon>
        <taxon>Rhabditomorpha</taxon>
        <taxon>Strongyloidea</taxon>
        <taxon>Heterorhabditidae</taxon>
        <taxon>Heterorhabditis</taxon>
    </lineage>
</organism>
<evidence type="ECO:0000313" key="2">
    <source>
        <dbReference type="Proteomes" id="UP000095283"/>
    </source>
</evidence>
<dbReference type="WBParaSite" id="Hba_04540">
    <property type="protein sequence ID" value="Hba_04540"/>
    <property type="gene ID" value="Hba_04540"/>
</dbReference>
<dbReference type="AlphaFoldDB" id="A0A1I7WHQ9"/>
<feature type="transmembrane region" description="Helical" evidence="1">
    <location>
        <begin position="50"/>
        <end position="69"/>
    </location>
</feature>
<keyword evidence="1" id="KW-0812">Transmembrane</keyword>
<keyword evidence="1" id="KW-0472">Membrane</keyword>
<dbReference type="Proteomes" id="UP000095283">
    <property type="component" value="Unplaced"/>
</dbReference>
<protein>
    <submittedName>
        <fullName evidence="3">Uncharacterized protein</fullName>
    </submittedName>
</protein>
<sequence>MPIFNSYRELQFHCLHLYLIYQSLDRDTDNWSRENLNASANKKRAKNVALIFYNIDILFIPTFTICLFLF</sequence>
<keyword evidence="2" id="KW-1185">Reference proteome</keyword>
<evidence type="ECO:0000313" key="3">
    <source>
        <dbReference type="WBParaSite" id="Hba_04540"/>
    </source>
</evidence>
<proteinExistence type="predicted"/>
<accession>A0A1I7WHQ9</accession>
<keyword evidence="1" id="KW-1133">Transmembrane helix</keyword>
<evidence type="ECO:0000256" key="1">
    <source>
        <dbReference type="SAM" id="Phobius"/>
    </source>
</evidence>
<reference evidence="3" key="1">
    <citation type="submission" date="2016-11" db="UniProtKB">
        <authorList>
            <consortium name="WormBaseParasite"/>
        </authorList>
    </citation>
    <scope>IDENTIFICATION</scope>
</reference>